<dbReference type="InterPro" id="IPR036728">
    <property type="entry name" value="PBP_GOBP_sf"/>
</dbReference>
<dbReference type="AlphaFoldDB" id="A0A346HGP0"/>
<dbReference type="SMART" id="SM00708">
    <property type="entry name" value="PhBP"/>
    <property type="match status" value="1"/>
</dbReference>
<dbReference type="InterPro" id="IPR006170">
    <property type="entry name" value="PBP/GOBP"/>
</dbReference>
<feature type="signal peptide" evidence="5">
    <location>
        <begin position="1"/>
        <end position="18"/>
    </location>
</feature>
<dbReference type="GO" id="GO:0005549">
    <property type="term" value="F:odorant binding"/>
    <property type="evidence" value="ECO:0007669"/>
    <property type="project" value="InterPro"/>
</dbReference>
<evidence type="ECO:0000256" key="1">
    <source>
        <dbReference type="ARBA" id="ARBA00004613"/>
    </source>
</evidence>
<keyword evidence="4 5" id="KW-0732">Signal</keyword>
<keyword evidence="3" id="KW-0964">Secreted</keyword>
<feature type="chain" id="PRO_5017039586" evidence="5">
    <location>
        <begin position="19"/>
        <end position="130"/>
    </location>
</feature>
<evidence type="ECO:0000256" key="5">
    <source>
        <dbReference type="SAM" id="SignalP"/>
    </source>
</evidence>
<organism evidence="6">
    <name type="scientific">Xylotrechus quadripes</name>
    <dbReference type="NCBI Taxonomy" id="554073"/>
    <lineage>
        <taxon>Eukaryota</taxon>
        <taxon>Metazoa</taxon>
        <taxon>Ecdysozoa</taxon>
        <taxon>Arthropoda</taxon>
        <taxon>Hexapoda</taxon>
        <taxon>Insecta</taxon>
        <taxon>Pterygota</taxon>
        <taxon>Neoptera</taxon>
        <taxon>Endopterygota</taxon>
        <taxon>Coleoptera</taxon>
        <taxon>Polyphaga</taxon>
        <taxon>Cucujiformia</taxon>
        <taxon>Chrysomeloidea</taxon>
        <taxon>Cerambycidae</taxon>
        <taxon>Cerambycinae</taxon>
        <taxon>Clytini</taxon>
        <taxon>Xylotrechus</taxon>
    </lineage>
</organism>
<reference evidence="6" key="1">
    <citation type="submission" date="2018-02" db="EMBL/GenBank/DDBJ databases">
        <title>Candidate odorant binding protein genes of Xylotrechus quadripes.</title>
        <authorList>
            <person name="Ji S.-S."/>
            <person name="Liu N.-Y."/>
        </authorList>
    </citation>
    <scope>NUCLEOTIDE SEQUENCE</scope>
</reference>
<protein>
    <submittedName>
        <fullName evidence="6">Odorant binding protein 18</fullName>
    </submittedName>
</protein>
<dbReference type="SUPFAM" id="SSF47565">
    <property type="entry name" value="Insect pheromone/odorant-binding proteins"/>
    <property type="match status" value="1"/>
</dbReference>
<dbReference type="PANTHER" id="PTHR11857">
    <property type="entry name" value="ODORANT BINDING PROTEIN-RELATED"/>
    <property type="match status" value="1"/>
</dbReference>
<sequence length="130" mass="14220">MKSIVIVFVSFAIISTQSMTENQREILMAAHAECSAETGVDEAKVRMALTGEAAVDQSVKDHMFCINKKIGVQNDAGELQVDAIRAEVETAVADKSIIDGMMSTCVVQKSTPQDTAFETNKCFYNMEHKP</sequence>
<dbReference type="GO" id="GO:0005615">
    <property type="term" value="C:extracellular space"/>
    <property type="evidence" value="ECO:0007669"/>
    <property type="project" value="TreeGrafter"/>
</dbReference>
<dbReference type="Gene3D" id="1.10.238.20">
    <property type="entry name" value="Pheromone/general odorant binding protein domain"/>
    <property type="match status" value="1"/>
</dbReference>
<evidence type="ECO:0000313" key="6">
    <source>
        <dbReference type="EMBL" id="AXO78396.1"/>
    </source>
</evidence>
<dbReference type="EMBL" id="MG923334">
    <property type="protein sequence ID" value="AXO78396.1"/>
    <property type="molecule type" value="mRNA"/>
</dbReference>
<name>A0A346HGP0_9CUCU</name>
<dbReference type="GO" id="GO:0007608">
    <property type="term" value="P:sensory perception of smell"/>
    <property type="evidence" value="ECO:0007669"/>
    <property type="project" value="TreeGrafter"/>
</dbReference>
<comment type="subcellular location">
    <subcellularLocation>
        <location evidence="1">Secreted</location>
    </subcellularLocation>
</comment>
<gene>
    <name evidence="6" type="primary">OBP18</name>
</gene>
<evidence type="ECO:0000256" key="4">
    <source>
        <dbReference type="ARBA" id="ARBA00022729"/>
    </source>
</evidence>
<comment type="similarity">
    <text evidence="2">Belongs to the PBP/GOBP family.</text>
</comment>
<dbReference type="PANTHER" id="PTHR11857:SF43">
    <property type="entry name" value="GEO07291P1-RELATED"/>
    <property type="match status" value="1"/>
</dbReference>
<accession>A0A346HGP0</accession>
<evidence type="ECO:0000256" key="2">
    <source>
        <dbReference type="ARBA" id="ARBA00008098"/>
    </source>
</evidence>
<dbReference type="Pfam" id="PF01395">
    <property type="entry name" value="PBP_GOBP"/>
    <property type="match status" value="1"/>
</dbReference>
<evidence type="ECO:0000256" key="3">
    <source>
        <dbReference type="ARBA" id="ARBA00022525"/>
    </source>
</evidence>
<dbReference type="CDD" id="cd23992">
    <property type="entry name" value="PBP_GOBP"/>
    <property type="match status" value="1"/>
</dbReference>
<proteinExistence type="evidence at transcript level"/>